<gene>
    <name evidence="3" type="ORF">DPMN_101357</name>
</gene>
<keyword evidence="2" id="KW-0472">Membrane</keyword>
<feature type="region of interest" description="Disordered" evidence="1">
    <location>
        <begin position="164"/>
        <end position="187"/>
    </location>
</feature>
<keyword evidence="2" id="KW-1133">Transmembrane helix</keyword>
<feature type="compositionally biased region" description="Polar residues" evidence="1">
    <location>
        <begin position="231"/>
        <end position="250"/>
    </location>
</feature>
<evidence type="ECO:0000313" key="4">
    <source>
        <dbReference type="Proteomes" id="UP000828390"/>
    </source>
</evidence>
<evidence type="ECO:0000313" key="3">
    <source>
        <dbReference type="EMBL" id="KAH3858730.1"/>
    </source>
</evidence>
<feature type="region of interest" description="Disordered" evidence="1">
    <location>
        <begin position="231"/>
        <end position="265"/>
    </location>
</feature>
<sequence>MAKAISSEFQWRHRRADTPIKCNSWSSLVNQNHPIGNGDSDEEQITQQELDRSCPSSVGRVTGFQCMDDRNEPFANKINQTSNGGLFVFTCNDVHQGLKCWVTDKVNGKCPDFSVQFYCNCSQTGDPTMRSIIPSTTITLSTATDEFRTTYLSTTETQSITILPSTTSSHSTTTHVTEHRPSSKKTTLPMQQPLYNLTKTEMPSVHNNTNLSHWAYYLTSQFTSKKLFTKNHQSSKTNDTQSGVHQNHISNAGDMQPLDASQHATAKDEDSSTWMRFRWSWLVILFCLMILLSIVNVLLTICLYKRAMHRRTSPLMNTQPPIVLDN</sequence>
<keyword evidence="4" id="KW-1185">Reference proteome</keyword>
<dbReference type="EMBL" id="JAIWYP010000003">
    <property type="protein sequence ID" value="KAH3858730.1"/>
    <property type="molecule type" value="Genomic_DNA"/>
</dbReference>
<keyword evidence="2" id="KW-0812">Transmembrane</keyword>
<name>A0A9D4LIL2_DREPO</name>
<protein>
    <submittedName>
        <fullName evidence="3">Uncharacterized protein</fullName>
    </submittedName>
</protein>
<feature type="transmembrane region" description="Helical" evidence="2">
    <location>
        <begin position="279"/>
        <end position="304"/>
    </location>
</feature>
<comment type="caution">
    <text evidence="3">The sequence shown here is derived from an EMBL/GenBank/DDBJ whole genome shotgun (WGS) entry which is preliminary data.</text>
</comment>
<dbReference type="Proteomes" id="UP000828390">
    <property type="component" value="Unassembled WGS sequence"/>
</dbReference>
<accession>A0A9D4LIL2</accession>
<feature type="compositionally biased region" description="Low complexity" evidence="1">
    <location>
        <begin position="164"/>
        <end position="175"/>
    </location>
</feature>
<evidence type="ECO:0000256" key="1">
    <source>
        <dbReference type="SAM" id="MobiDB-lite"/>
    </source>
</evidence>
<organism evidence="3 4">
    <name type="scientific">Dreissena polymorpha</name>
    <name type="common">Zebra mussel</name>
    <name type="synonym">Mytilus polymorpha</name>
    <dbReference type="NCBI Taxonomy" id="45954"/>
    <lineage>
        <taxon>Eukaryota</taxon>
        <taxon>Metazoa</taxon>
        <taxon>Spiralia</taxon>
        <taxon>Lophotrochozoa</taxon>
        <taxon>Mollusca</taxon>
        <taxon>Bivalvia</taxon>
        <taxon>Autobranchia</taxon>
        <taxon>Heteroconchia</taxon>
        <taxon>Euheterodonta</taxon>
        <taxon>Imparidentia</taxon>
        <taxon>Neoheterodontei</taxon>
        <taxon>Myida</taxon>
        <taxon>Dreissenoidea</taxon>
        <taxon>Dreissenidae</taxon>
        <taxon>Dreissena</taxon>
    </lineage>
</organism>
<proteinExistence type="predicted"/>
<evidence type="ECO:0000256" key="2">
    <source>
        <dbReference type="SAM" id="Phobius"/>
    </source>
</evidence>
<dbReference type="AlphaFoldDB" id="A0A9D4LIL2"/>
<reference evidence="3" key="2">
    <citation type="submission" date="2020-11" db="EMBL/GenBank/DDBJ databases">
        <authorList>
            <person name="McCartney M.A."/>
            <person name="Auch B."/>
            <person name="Kono T."/>
            <person name="Mallez S."/>
            <person name="Becker A."/>
            <person name="Gohl D.M."/>
            <person name="Silverstein K.A.T."/>
            <person name="Koren S."/>
            <person name="Bechman K.B."/>
            <person name="Herman A."/>
            <person name="Abrahante J.E."/>
            <person name="Garbe J."/>
        </authorList>
    </citation>
    <scope>NUCLEOTIDE SEQUENCE</scope>
    <source>
        <strain evidence="3">Duluth1</strain>
        <tissue evidence="3">Whole animal</tissue>
    </source>
</reference>
<reference evidence="3" key="1">
    <citation type="journal article" date="2019" name="bioRxiv">
        <title>The Genome of the Zebra Mussel, Dreissena polymorpha: A Resource for Invasive Species Research.</title>
        <authorList>
            <person name="McCartney M.A."/>
            <person name="Auch B."/>
            <person name="Kono T."/>
            <person name="Mallez S."/>
            <person name="Zhang Y."/>
            <person name="Obille A."/>
            <person name="Becker A."/>
            <person name="Abrahante J.E."/>
            <person name="Garbe J."/>
            <person name="Badalamenti J.P."/>
            <person name="Herman A."/>
            <person name="Mangelson H."/>
            <person name="Liachko I."/>
            <person name="Sullivan S."/>
            <person name="Sone E.D."/>
            <person name="Koren S."/>
            <person name="Silverstein K.A.T."/>
            <person name="Beckman K.B."/>
            <person name="Gohl D.M."/>
        </authorList>
    </citation>
    <scope>NUCLEOTIDE SEQUENCE</scope>
    <source>
        <strain evidence="3">Duluth1</strain>
        <tissue evidence="3">Whole animal</tissue>
    </source>
</reference>